<reference evidence="1 2" key="1">
    <citation type="submission" date="2023-06" db="EMBL/GenBank/DDBJ databases">
        <title>Black Yeasts Isolated from many extreme environments.</title>
        <authorList>
            <person name="Coleine C."/>
            <person name="Stajich J.E."/>
            <person name="Selbmann L."/>
        </authorList>
    </citation>
    <scope>NUCLEOTIDE SEQUENCE [LARGE SCALE GENOMIC DNA]</scope>
    <source>
        <strain evidence="1 2">CCFEE 5887</strain>
    </source>
</reference>
<keyword evidence="2" id="KW-1185">Reference proteome</keyword>
<proteinExistence type="predicted"/>
<dbReference type="EMBL" id="JAXLQG010000011">
    <property type="protein sequence ID" value="KAK5534487.1"/>
    <property type="molecule type" value="Genomic_DNA"/>
</dbReference>
<organism evidence="1 2">
    <name type="scientific">Vermiconidia calcicola</name>
    <dbReference type="NCBI Taxonomy" id="1690605"/>
    <lineage>
        <taxon>Eukaryota</taxon>
        <taxon>Fungi</taxon>
        <taxon>Dikarya</taxon>
        <taxon>Ascomycota</taxon>
        <taxon>Pezizomycotina</taxon>
        <taxon>Dothideomycetes</taxon>
        <taxon>Dothideomycetidae</taxon>
        <taxon>Mycosphaerellales</taxon>
        <taxon>Extremaceae</taxon>
        <taxon>Vermiconidia</taxon>
    </lineage>
</organism>
<name>A0AAV9Q3J5_9PEZI</name>
<sequence>MLVRTLPKLILLLCPLLFLGYFISRHTPTRGPAVQQLGSWLKKEKSPPASNDGEQHSLLAGSKDIIHLPIPPGPYVDVDDDGRPIVHRAVYNELNSLSTPNGDYIRIHFGGIAAYNPSIIPHPRKHDLWIIIAYQEESRKDDNGPLTELTCNAGFLNGVLTCAERPVPVPLTVHKPHCKGNMAYFNFAPGARDARVVHGPDAPYILYGSHSEHTCLGVYIQDLRTLLDDYVVESAISTLFTTPKELQRPPPLKDLEKNYFLFWDFNNKLFVHHDISPKRVFAQVEFDGSVGPDLAPKAAATDDAYPACKPGPENTFIMHIFHFKSFYDWHSVYEPYVVLFQREAPFAMHAISKKPLWIQGRDTLTAMTGAIHWENRKLPPGHSEMFYVTSMSWKTHGQRYHGYIDDELFVSFGIEDTRPAVIDVLAGDLLRDMGSCAGVKPSLPTEIK</sequence>
<comment type="caution">
    <text evidence="1">The sequence shown here is derived from an EMBL/GenBank/DDBJ whole genome shotgun (WGS) entry which is preliminary data.</text>
</comment>
<evidence type="ECO:0000313" key="2">
    <source>
        <dbReference type="Proteomes" id="UP001345827"/>
    </source>
</evidence>
<dbReference type="Proteomes" id="UP001345827">
    <property type="component" value="Unassembled WGS sequence"/>
</dbReference>
<gene>
    <name evidence="1" type="ORF">LTR25_006519</name>
</gene>
<protein>
    <submittedName>
        <fullName evidence="1">Uncharacterized protein</fullName>
    </submittedName>
</protein>
<evidence type="ECO:0000313" key="1">
    <source>
        <dbReference type="EMBL" id="KAK5534487.1"/>
    </source>
</evidence>
<dbReference type="AlphaFoldDB" id="A0AAV9Q3J5"/>
<accession>A0AAV9Q3J5</accession>